<gene>
    <name evidence="1" type="ORF">Xant_17235</name>
</gene>
<dbReference type="Proteomes" id="UP000190018">
    <property type="component" value="Unassembled WGS sequence"/>
</dbReference>
<organism evidence="1 2">
    <name type="scientific">Xanthomonas cissicola</name>
    <dbReference type="NCBI Taxonomy" id="86186"/>
    <lineage>
        <taxon>Bacteria</taxon>
        <taxon>Pseudomonadati</taxon>
        <taxon>Pseudomonadota</taxon>
        <taxon>Gammaproteobacteria</taxon>
        <taxon>Lysobacterales</taxon>
        <taxon>Lysobacteraceae</taxon>
        <taxon>Xanthomonas</taxon>
    </lineage>
</organism>
<keyword evidence="2" id="KW-1185">Reference proteome</keyword>
<dbReference type="EMBL" id="LOJT01000030">
    <property type="protein sequence ID" value="OOW74750.1"/>
    <property type="molecule type" value="Genomic_DNA"/>
</dbReference>
<protein>
    <recommendedName>
        <fullName evidence="3">Secreted protein</fullName>
    </recommendedName>
</protein>
<comment type="caution">
    <text evidence="1">The sequence shown here is derived from an EMBL/GenBank/DDBJ whole genome shotgun (WGS) entry which is preliminary data.</text>
</comment>
<proteinExistence type="predicted"/>
<name>A0ABX3M3S3_9XANT</name>
<evidence type="ECO:0000313" key="2">
    <source>
        <dbReference type="Proteomes" id="UP000190018"/>
    </source>
</evidence>
<sequence length="80" mass="9116">MFFRWPRGTGARWRILPALSQPAVMRVCAPAVRPIHRRCRGAQTARTSRTVVSQAWMAHWTHCAQAVHADAKRPATPTWQ</sequence>
<reference evidence="1 2" key="1">
    <citation type="submission" date="2015-12" db="EMBL/GenBank/DDBJ databases">
        <authorList>
            <person name="Bansal K."/>
            <person name="Midha S."/>
            <person name="Patil P.B."/>
        </authorList>
    </citation>
    <scope>NUCLEOTIDE SEQUENCE [LARGE SCALE GENOMIC DNA]</scope>
    <source>
        <strain evidence="1 2">LMG21719</strain>
    </source>
</reference>
<evidence type="ECO:0008006" key="3">
    <source>
        <dbReference type="Google" id="ProtNLM"/>
    </source>
</evidence>
<evidence type="ECO:0000313" key="1">
    <source>
        <dbReference type="EMBL" id="OOW74750.1"/>
    </source>
</evidence>
<accession>A0ABX3M3S3</accession>